<dbReference type="Gene3D" id="3.40.50.2300">
    <property type="match status" value="1"/>
</dbReference>
<dbReference type="SUPFAM" id="SSF52172">
    <property type="entry name" value="CheY-like"/>
    <property type="match status" value="1"/>
</dbReference>
<sequence length="248" mass="28419">MVVNTNLVDNEYQNHTLTHVFNENKILLIENGSYLFNLVNKNLLGFELVNSSVTPYYKDLILEESPQMIIMDLDAIETSRLATIKELRSFYSGPLIVLTVKSDEEEQLQAFRLGIDDYVQKPISSTIFTAKINALTRRIQDSFISDDMVPLTIGALTIQPKSQQCLVNNNRVKLSGFEFNLLKLLMQNVGNILSRDMIYSRLLGREYNGVERTVDVRMSQLREKLSMKGLRNLNIETVWGQGYMLNVE</sequence>
<evidence type="ECO:0000313" key="10">
    <source>
        <dbReference type="EMBL" id="TPH18469.1"/>
    </source>
</evidence>
<evidence type="ECO:0000256" key="2">
    <source>
        <dbReference type="ARBA" id="ARBA00023012"/>
    </source>
</evidence>
<dbReference type="PANTHER" id="PTHR48111:SF1">
    <property type="entry name" value="TWO-COMPONENT RESPONSE REGULATOR ORR33"/>
    <property type="match status" value="1"/>
</dbReference>
<evidence type="ECO:0000313" key="11">
    <source>
        <dbReference type="Proteomes" id="UP000315303"/>
    </source>
</evidence>
<dbReference type="SMART" id="SM00448">
    <property type="entry name" value="REC"/>
    <property type="match status" value="1"/>
</dbReference>
<gene>
    <name evidence="10" type="ORF">EPA86_01505</name>
</gene>
<keyword evidence="11" id="KW-1185">Reference proteome</keyword>
<dbReference type="InterPro" id="IPR016032">
    <property type="entry name" value="Sig_transdc_resp-reg_C-effctor"/>
</dbReference>
<dbReference type="GO" id="GO:0005829">
    <property type="term" value="C:cytosol"/>
    <property type="evidence" value="ECO:0007669"/>
    <property type="project" value="TreeGrafter"/>
</dbReference>
<dbReference type="GO" id="GO:0000976">
    <property type="term" value="F:transcription cis-regulatory region binding"/>
    <property type="evidence" value="ECO:0007669"/>
    <property type="project" value="TreeGrafter"/>
</dbReference>
<feature type="DNA-binding region" description="OmpR/PhoB-type" evidence="7">
    <location>
        <begin position="148"/>
        <end position="247"/>
    </location>
</feature>
<dbReference type="GO" id="GO:0000156">
    <property type="term" value="F:phosphorelay response regulator activity"/>
    <property type="evidence" value="ECO:0007669"/>
    <property type="project" value="TreeGrafter"/>
</dbReference>
<keyword evidence="1 6" id="KW-0597">Phosphoprotein</keyword>
<accession>A0A502L6C3</accession>
<dbReference type="PROSITE" id="PS51755">
    <property type="entry name" value="OMPR_PHOB"/>
    <property type="match status" value="1"/>
</dbReference>
<dbReference type="OrthoDB" id="9802426at2"/>
<protein>
    <submittedName>
        <fullName evidence="10">Response regulator transcription factor</fullName>
    </submittedName>
</protein>
<dbReference type="InterPro" id="IPR001867">
    <property type="entry name" value="OmpR/PhoB-type_DNA-bd"/>
</dbReference>
<comment type="caution">
    <text evidence="10">The sequence shown here is derived from an EMBL/GenBank/DDBJ whole genome shotgun (WGS) entry which is preliminary data.</text>
</comment>
<dbReference type="EMBL" id="SAWY01000003">
    <property type="protein sequence ID" value="TPH18469.1"/>
    <property type="molecule type" value="Genomic_DNA"/>
</dbReference>
<dbReference type="GO" id="GO:0032993">
    <property type="term" value="C:protein-DNA complex"/>
    <property type="evidence" value="ECO:0007669"/>
    <property type="project" value="TreeGrafter"/>
</dbReference>
<keyword evidence="2" id="KW-0902">Two-component regulatory system</keyword>
<evidence type="ECO:0000256" key="5">
    <source>
        <dbReference type="ARBA" id="ARBA00023163"/>
    </source>
</evidence>
<organism evidence="10 11">
    <name type="scientific">Litorilituus lipolyticus</name>
    <dbReference type="NCBI Taxonomy" id="2491017"/>
    <lineage>
        <taxon>Bacteria</taxon>
        <taxon>Pseudomonadati</taxon>
        <taxon>Pseudomonadota</taxon>
        <taxon>Gammaproteobacteria</taxon>
        <taxon>Alteromonadales</taxon>
        <taxon>Colwelliaceae</taxon>
        <taxon>Litorilituus</taxon>
    </lineage>
</organism>
<evidence type="ECO:0000259" key="9">
    <source>
        <dbReference type="PROSITE" id="PS51755"/>
    </source>
</evidence>
<evidence type="ECO:0000256" key="3">
    <source>
        <dbReference type="ARBA" id="ARBA00023015"/>
    </source>
</evidence>
<dbReference type="GO" id="GO:0006355">
    <property type="term" value="P:regulation of DNA-templated transcription"/>
    <property type="evidence" value="ECO:0007669"/>
    <property type="project" value="InterPro"/>
</dbReference>
<evidence type="ECO:0000256" key="4">
    <source>
        <dbReference type="ARBA" id="ARBA00023125"/>
    </source>
</evidence>
<reference evidence="10 11" key="1">
    <citation type="submission" date="2019-01" db="EMBL/GenBank/DDBJ databases">
        <title>Litorilituus lipolytica sp. nov., isolated from intertidal sand of the Yellow Sea in China.</title>
        <authorList>
            <person name="Liu A."/>
        </authorList>
    </citation>
    <scope>NUCLEOTIDE SEQUENCE [LARGE SCALE GENOMIC DNA]</scope>
    <source>
        <strain evidence="10 11">RZ04</strain>
    </source>
</reference>
<keyword evidence="5" id="KW-0804">Transcription</keyword>
<evidence type="ECO:0000256" key="1">
    <source>
        <dbReference type="ARBA" id="ARBA00022553"/>
    </source>
</evidence>
<dbReference type="Gene3D" id="1.10.10.10">
    <property type="entry name" value="Winged helix-like DNA-binding domain superfamily/Winged helix DNA-binding domain"/>
    <property type="match status" value="1"/>
</dbReference>
<dbReference type="InterPro" id="IPR011006">
    <property type="entry name" value="CheY-like_superfamily"/>
</dbReference>
<name>A0A502L6C3_9GAMM</name>
<dbReference type="InterPro" id="IPR039420">
    <property type="entry name" value="WalR-like"/>
</dbReference>
<feature type="domain" description="OmpR/PhoB-type" evidence="9">
    <location>
        <begin position="148"/>
        <end position="247"/>
    </location>
</feature>
<dbReference type="RefSeq" id="WP_140601194.1">
    <property type="nucleotide sequence ID" value="NZ_SAWY01000003.1"/>
</dbReference>
<feature type="domain" description="Response regulatory" evidence="8">
    <location>
        <begin position="25"/>
        <end position="136"/>
    </location>
</feature>
<dbReference type="AlphaFoldDB" id="A0A502L6C3"/>
<dbReference type="PANTHER" id="PTHR48111">
    <property type="entry name" value="REGULATOR OF RPOS"/>
    <property type="match status" value="1"/>
</dbReference>
<keyword evidence="4 7" id="KW-0238">DNA-binding</keyword>
<proteinExistence type="predicted"/>
<evidence type="ECO:0000256" key="6">
    <source>
        <dbReference type="PROSITE-ProRule" id="PRU00169"/>
    </source>
</evidence>
<feature type="modified residue" description="4-aspartylphosphate" evidence="6">
    <location>
        <position position="72"/>
    </location>
</feature>
<dbReference type="Pfam" id="PF00486">
    <property type="entry name" value="Trans_reg_C"/>
    <property type="match status" value="1"/>
</dbReference>
<dbReference type="SUPFAM" id="SSF46894">
    <property type="entry name" value="C-terminal effector domain of the bipartite response regulators"/>
    <property type="match status" value="1"/>
</dbReference>
<dbReference type="SMART" id="SM00862">
    <property type="entry name" value="Trans_reg_C"/>
    <property type="match status" value="1"/>
</dbReference>
<keyword evidence="3" id="KW-0805">Transcription regulation</keyword>
<evidence type="ECO:0000256" key="7">
    <source>
        <dbReference type="PROSITE-ProRule" id="PRU01091"/>
    </source>
</evidence>
<dbReference type="InterPro" id="IPR001789">
    <property type="entry name" value="Sig_transdc_resp-reg_receiver"/>
</dbReference>
<dbReference type="Pfam" id="PF00072">
    <property type="entry name" value="Response_reg"/>
    <property type="match status" value="1"/>
</dbReference>
<dbReference type="InterPro" id="IPR036388">
    <property type="entry name" value="WH-like_DNA-bd_sf"/>
</dbReference>
<dbReference type="CDD" id="cd00383">
    <property type="entry name" value="trans_reg_C"/>
    <property type="match status" value="1"/>
</dbReference>
<dbReference type="PROSITE" id="PS50110">
    <property type="entry name" value="RESPONSE_REGULATORY"/>
    <property type="match status" value="1"/>
</dbReference>
<dbReference type="Proteomes" id="UP000315303">
    <property type="component" value="Unassembled WGS sequence"/>
</dbReference>
<evidence type="ECO:0000259" key="8">
    <source>
        <dbReference type="PROSITE" id="PS50110"/>
    </source>
</evidence>